<name>A0ABV2EQL9_9STRE</name>
<dbReference type="RefSeq" id="WP_237395304.1">
    <property type="nucleotide sequence ID" value="NZ_AP024276.1"/>
</dbReference>
<dbReference type="EMBL" id="JBEPLX010000002">
    <property type="protein sequence ID" value="MET3533083.1"/>
    <property type="molecule type" value="Genomic_DNA"/>
</dbReference>
<evidence type="ECO:0000313" key="1">
    <source>
        <dbReference type="EMBL" id="MET3533083.1"/>
    </source>
</evidence>
<evidence type="ECO:0000313" key="2">
    <source>
        <dbReference type="Proteomes" id="UP001549134"/>
    </source>
</evidence>
<dbReference type="Proteomes" id="UP001549134">
    <property type="component" value="Unassembled WGS sequence"/>
</dbReference>
<organism evidence="1 2">
    <name type="scientific">Streptococcus parasuis</name>
    <dbReference type="NCBI Taxonomy" id="1501662"/>
    <lineage>
        <taxon>Bacteria</taxon>
        <taxon>Bacillati</taxon>
        <taxon>Bacillota</taxon>
        <taxon>Bacilli</taxon>
        <taxon>Lactobacillales</taxon>
        <taxon>Streptococcaceae</taxon>
        <taxon>Streptococcus</taxon>
    </lineage>
</organism>
<keyword evidence="2" id="KW-1185">Reference proteome</keyword>
<reference evidence="1 2" key="1">
    <citation type="submission" date="2024-06" db="EMBL/GenBank/DDBJ databases">
        <title>Genomic Encyclopedia of Type Strains, Phase IV (KMG-IV): sequencing the most valuable type-strain genomes for metagenomic binning, comparative biology and taxonomic classification.</title>
        <authorList>
            <person name="Goeker M."/>
        </authorList>
    </citation>
    <scope>NUCLEOTIDE SEQUENCE [LARGE SCALE GENOMIC DNA]</scope>
    <source>
        <strain evidence="1 2">DSM 29126</strain>
    </source>
</reference>
<evidence type="ECO:0008006" key="3">
    <source>
        <dbReference type="Google" id="ProtNLM"/>
    </source>
</evidence>
<accession>A0ABV2EQL9</accession>
<gene>
    <name evidence="1" type="ORF">ABID50_000233</name>
</gene>
<comment type="caution">
    <text evidence="1">The sequence shown here is derived from an EMBL/GenBank/DDBJ whole genome shotgun (WGS) entry which is preliminary data.</text>
</comment>
<sequence length="556" mass="63564">MPKVTPHQLNLMTDGTVDLYRELESEIFRLVAQRLRTEGEVDITAWQMEKLQQLHLLNADVIHELAKVSGRASDEIERFIRSAGYAIVDDTDNYFEKPLPYSSRIDLMMEGYKNQVFRDVNNFVNQTLISTNYGTGKVAEMYTDIINKSATLFNSGMLTLDKAIQRTINQWVDKGIQSSFVDKGGHTWSMERYVATVLRSTMQRTYNEVRTSRMAEYGCHTVLVGSLASARPDCAYCQGQVLDVRPQEQADSGYPSVYNFGYGSPGGHRGVNCRHPWFPFVPGVSTNNQPQYDPEDAIENGRIEAGRQQLAGRIRNTKKKLMIAEELGAANAGKYKRQLLEQQAQMREYVQRHNLRRNYRLEKVYIPRQNVVDGGYKAILTKADKVRATAQYEKYKSILGNKAPKTLDDYINIKYNGGEKYKTLKHDARVVSYFSGDIKEPLSESQKKQAVEAYFNFKNDGILFGDHGIARYVERMRRKNGTLKYNYQAILNIFEQEPLYTSSRGANVRDVRFNDNVIVYSEQGKKEVVSMVLRSSKKKGKDIPHKDWTVISGDSN</sequence>
<dbReference type="InterPro" id="IPR009319">
    <property type="entry name" value="Phage_A118_VSP1"/>
</dbReference>
<protein>
    <recommendedName>
        <fullName evidence="3">Capsid protein</fullName>
    </recommendedName>
</protein>
<dbReference type="Pfam" id="PF06152">
    <property type="entry name" value="Phage_min_cap2"/>
    <property type="match status" value="1"/>
</dbReference>
<dbReference type="GeneID" id="78827713"/>
<proteinExistence type="predicted"/>